<feature type="domain" description="DUF1468" evidence="3">
    <location>
        <begin position="136"/>
        <end position="209"/>
    </location>
</feature>
<feature type="transmembrane region" description="Helical" evidence="2">
    <location>
        <begin position="145"/>
        <end position="176"/>
    </location>
</feature>
<dbReference type="AlphaFoldDB" id="A0A2A3YFC0"/>
<comment type="caution">
    <text evidence="4">The sequence shown here is derived from an EMBL/GenBank/DDBJ whole genome shotgun (WGS) entry which is preliminary data.</text>
</comment>
<dbReference type="EMBL" id="NRGR01000029">
    <property type="protein sequence ID" value="PCC37987.1"/>
    <property type="molecule type" value="Genomic_DNA"/>
</dbReference>
<keyword evidence="2" id="KW-0812">Transmembrane</keyword>
<keyword evidence="2" id="KW-1133">Transmembrane helix</keyword>
<protein>
    <recommendedName>
        <fullName evidence="3">DUF1468 domain-containing protein</fullName>
    </recommendedName>
</protein>
<sequence length="216" mass="22218">MTATETPGPTAAVRGNLVIAAASVVAGAVVIPYGASMPYIREGIPGPGLFPMMIGGLLVLFGVLLALTSMLGARRARRDHAELAAATAAAGAGTASAAPEEDPLSMASASVPDSGGDTPEDELETVAVMDTDIGSDGARRWINGAILMGGIVFYVLFAQILGFPLTMAILVTAIVWSLRAKWWVAVTTGVLASLGLWAMFELGLMVQLPDGFIQGF</sequence>
<gene>
    <name evidence="4" type="ORF">CIK66_16420</name>
</gene>
<evidence type="ECO:0000313" key="4">
    <source>
        <dbReference type="EMBL" id="PCC37987.1"/>
    </source>
</evidence>
<feature type="transmembrane region" description="Helical" evidence="2">
    <location>
        <begin position="182"/>
        <end position="200"/>
    </location>
</feature>
<evidence type="ECO:0000256" key="2">
    <source>
        <dbReference type="SAM" id="Phobius"/>
    </source>
</evidence>
<proteinExistence type="predicted"/>
<dbReference type="OrthoDB" id="3267284at2"/>
<feature type="transmembrane region" description="Helical" evidence="2">
    <location>
        <begin position="53"/>
        <end position="73"/>
    </location>
</feature>
<keyword evidence="5" id="KW-1185">Reference proteome</keyword>
<keyword evidence="2" id="KW-0472">Membrane</keyword>
<feature type="transmembrane region" description="Helical" evidence="2">
    <location>
        <begin position="12"/>
        <end position="33"/>
    </location>
</feature>
<dbReference type="Proteomes" id="UP000218598">
    <property type="component" value="Unassembled WGS sequence"/>
</dbReference>
<reference evidence="4 5" key="1">
    <citation type="journal article" date="2017" name="Elife">
        <title>Extensive horizontal gene transfer in cheese-associated bacteria.</title>
        <authorList>
            <person name="Bonham K.S."/>
            <person name="Wolfe B.E."/>
            <person name="Dutton R.J."/>
        </authorList>
    </citation>
    <scope>NUCLEOTIDE SEQUENCE [LARGE SCALE GENOMIC DNA]</scope>
    <source>
        <strain evidence="4 5">341_9</strain>
    </source>
</reference>
<dbReference type="InterPro" id="IPR009936">
    <property type="entry name" value="DUF1468"/>
</dbReference>
<evidence type="ECO:0000313" key="5">
    <source>
        <dbReference type="Proteomes" id="UP000218598"/>
    </source>
</evidence>
<dbReference type="RefSeq" id="WP_096197766.1">
    <property type="nucleotide sequence ID" value="NZ_JBQCXU010000007.1"/>
</dbReference>
<evidence type="ECO:0000256" key="1">
    <source>
        <dbReference type="SAM" id="MobiDB-lite"/>
    </source>
</evidence>
<evidence type="ECO:0000259" key="3">
    <source>
        <dbReference type="Pfam" id="PF07331"/>
    </source>
</evidence>
<dbReference type="Pfam" id="PF07331">
    <property type="entry name" value="TctB"/>
    <property type="match status" value="1"/>
</dbReference>
<accession>A0A2A3YFC0</accession>
<feature type="region of interest" description="Disordered" evidence="1">
    <location>
        <begin position="94"/>
        <end position="121"/>
    </location>
</feature>
<name>A0A2A3YFC0_9MICO</name>
<organism evidence="4 5">
    <name type="scientific">Brachybacterium alimentarium</name>
    <dbReference type="NCBI Taxonomy" id="47845"/>
    <lineage>
        <taxon>Bacteria</taxon>
        <taxon>Bacillati</taxon>
        <taxon>Actinomycetota</taxon>
        <taxon>Actinomycetes</taxon>
        <taxon>Micrococcales</taxon>
        <taxon>Dermabacteraceae</taxon>
        <taxon>Brachybacterium</taxon>
    </lineage>
</organism>